<proteinExistence type="predicted"/>
<dbReference type="Pfam" id="PF02179">
    <property type="entry name" value="BAG"/>
    <property type="match status" value="1"/>
</dbReference>
<dbReference type="SUPFAM" id="SSF63491">
    <property type="entry name" value="BAG domain"/>
    <property type="match status" value="1"/>
</dbReference>
<feature type="region of interest" description="Disordered" evidence="1">
    <location>
        <begin position="961"/>
        <end position="1076"/>
    </location>
</feature>
<reference evidence="3" key="1">
    <citation type="journal article" date="2020" name="Stud. Mycol.">
        <title>101 Dothideomycetes genomes: a test case for predicting lifestyles and emergence of pathogens.</title>
        <authorList>
            <person name="Haridas S."/>
            <person name="Albert R."/>
            <person name="Binder M."/>
            <person name="Bloem J."/>
            <person name="Labutti K."/>
            <person name="Salamov A."/>
            <person name="Andreopoulos B."/>
            <person name="Baker S."/>
            <person name="Barry K."/>
            <person name="Bills G."/>
            <person name="Bluhm B."/>
            <person name="Cannon C."/>
            <person name="Castanera R."/>
            <person name="Culley D."/>
            <person name="Daum C."/>
            <person name="Ezra D."/>
            <person name="Gonzalez J."/>
            <person name="Henrissat B."/>
            <person name="Kuo A."/>
            <person name="Liang C."/>
            <person name="Lipzen A."/>
            <person name="Lutzoni F."/>
            <person name="Magnuson J."/>
            <person name="Mondo S."/>
            <person name="Nolan M."/>
            <person name="Ohm R."/>
            <person name="Pangilinan J."/>
            <person name="Park H.-J."/>
            <person name="Ramirez L."/>
            <person name="Alfaro M."/>
            <person name="Sun H."/>
            <person name="Tritt A."/>
            <person name="Yoshinaga Y."/>
            <person name="Zwiers L.-H."/>
            <person name="Turgeon B."/>
            <person name="Goodwin S."/>
            <person name="Spatafora J."/>
            <person name="Crous P."/>
            <person name="Grigoriev I."/>
        </authorList>
    </citation>
    <scope>NUCLEOTIDE SEQUENCE</scope>
    <source>
        <strain evidence="3">CBS 175.79</strain>
    </source>
</reference>
<dbReference type="GeneID" id="54290831"/>
<sequence>MARRSARLLKQRSPTPADNVDDSWQTASPEPQRLPSVLESEEPAMKTPKKAAKKNVDATPAATPTVAPATPRSHLPQPTKTATPLKNASPPKPSLSVMAAQTPTSRIKPAGEEMHPAQHHATTAKMLDEARWLGFQAIPSTAPPKQLGGLGIGNTTPSRTPAPAANKTHDIVSSPDFRFRFRSPIPGLSPQSNRILNDGRAANSTATPGRAIFKADEFSAPADVSPRKLAVPKGKSNRFSDVHMANFKKMDSIANHPSAFRADPSRFKPVGASLKRSPSKADLDKADTTPTTKTPNKLKRTQSKMDMNEPSVSQPALKLQKATPMPKRVQSKPDVTPSTTRLPQSTVRFVPPARDSRPSTRDGSAPTPVQDGPTAKRVKRVETDDAASTRPISRDGSTPSGIPTASRPKHSRFGLPQAAARLMTPTKSSMARSQSAKAIKTTSMIPSLAQSPSVKNLLSPINIGQTMKDGFRKTSNSLQRVRSILRTPSRKFSDDPSKIAAGTHVTPPAGLDLLKALPNVPKTAPIQKHVNFSTSTLERAAHDALGKSPSPMKFRAGSEIPTGAVLYPKLTSVEYPALPNEVDTTVGSPSRRLTFGGASDNTPAKFDFKSDKNIDFGPVSASTIRVVRKSDASSLTDAKKRKADSLEEISDKENSRPTEDEGRGAKRLKASPIKPPKTPSTLNKTPRRLPKSAGGISQSRLAFLATPKRAKPFTVASFNNLIDDLKKSYHSLKNHPLLSSESSPPGYSNDVPTDAFSQIYLKFHELLHNTGSKDITAFFTNPRLNDPAYLTTLAILLAAIFTTMSWFSRTGGNWGGRFSPFGRSNNTGGNQVGDEDFSYITSEDLANATGKGGRHRASSRAAEIVDWDDKDPDRKTDVLIFKNGRTNYPTHFAVQSIRDGSLRIGDVREAAAKKIGVSDPSRIRMFFKGKNLKHDERTAREEGLRGDGAGSEILCVIGEAGTGTMAPGSEDTGMPGTAHRSWSDDEDEDDTEDANDSGAGGGPQSGKKKPRKRGGKKNKKKGGASTGTSTPGLGYSNASSANAEFLPIPSHIGGAPRSGSAPPPSRAPPTPQTPIGKLDAIASKFHTELVPLCVTFLNNPPEEKAKREFEHKKLSETVLAQVLLKLDGVETEGDPDARAKRKALVKEVQGMLNSLDEAVKKA</sequence>
<dbReference type="RefSeq" id="XP_033388927.1">
    <property type="nucleotide sequence ID" value="XM_033533434.1"/>
</dbReference>
<dbReference type="SMART" id="SM00264">
    <property type="entry name" value="BAG"/>
    <property type="match status" value="1"/>
</dbReference>
<name>A0A6A5Y503_9PLEO</name>
<evidence type="ECO:0000256" key="1">
    <source>
        <dbReference type="SAM" id="MobiDB-lite"/>
    </source>
</evidence>
<accession>A0A6A5Y503</accession>
<feature type="compositionally biased region" description="Basic residues" evidence="1">
    <location>
        <begin position="1"/>
        <end position="10"/>
    </location>
</feature>
<evidence type="ECO:0000259" key="2">
    <source>
        <dbReference type="PROSITE" id="PS51035"/>
    </source>
</evidence>
<feature type="region of interest" description="Disordered" evidence="1">
    <location>
        <begin position="258"/>
        <end position="413"/>
    </location>
</feature>
<feature type="compositionally biased region" description="Pro residues" evidence="1">
    <location>
        <begin position="1061"/>
        <end position="1072"/>
    </location>
</feature>
<feature type="compositionally biased region" description="Basic residues" evidence="1">
    <location>
        <begin position="1006"/>
        <end position="1022"/>
    </location>
</feature>
<dbReference type="InterPro" id="IPR036533">
    <property type="entry name" value="BAG_dom_sf"/>
</dbReference>
<gene>
    <name evidence="3" type="ORF">BU24DRAFT_487173</name>
</gene>
<dbReference type="Proteomes" id="UP000799778">
    <property type="component" value="Unassembled WGS sequence"/>
</dbReference>
<dbReference type="GO" id="GO:0051087">
    <property type="term" value="F:protein-folding chaperone binding"/>
    <property type="evidence" value="ECO:0007669"/>
    <property type="project" value="InterPro"/>
</dbReference>
<dbReference type="EMBL" id="ML978066">
    <property type="protein sequence ID" value="KAF2020588.1"/>
    <property type="molecule type" value="Genomic_DNA"/>
</dbReference>
<feature type="region of interest" description="Disordered" evidence="1">
    <location>
        <begin position="629"/>
        <end position="694"/>
    </location>
</feature>
<evidence type="ECO:0000313" key="4">
    <source>
        <dbReference type="Proteomes" id="UP000799778"/>
    </source>
</evidence>
<dbReference type="AlphaFoldDB" id="A0A6A5Y503"/>
<dbReference type="InterPro" id="IPR003103">
    <property type="entry name" value="BAG_domain"/>
</dbReference>
<evidence type="ECO:0000313" key="3">
    <source>
        <dbReference type="EMBL" id="KAF2020588.1"/>
    </source>
</evidence>
<feature type="compositionally biased region" description="Basic and acidic residues" evidence="1">
    <location>
        <begin position="643"/>
        <end position="664"/>
    </location>
</feature>
<feature type="compositionally biased region" description="Low complexity" evidence="1">
    <location>
        <begin position="58"/>
        <end position="71"/>
    </location>
</feature>
<feature type="compositionally biased region" description="Polar residues" evidence="1">
    <location>
        <begin position="336"/>
        <end position="347"/>
    </location>
</feature>
<keyword evidence="4" id="KW-1185">Reference proteome</keyword>
<feature type="compositionally biased region" description="Polar residues" evidence="1">
    <location>
        <begin position="12"/>
        <end position="29"/>
    </location>
</feature>
<protein>
    <recommendedName>
        <fullName evidence="2">BAG domain-containing protein</fullName>
    </recommendedName>
</protein>
<feature type="region of interest" description="Disordered" evidence="1">
    <location>
        <begin position="1"/>
        <end position="102"/>
    </location>
</feature>
<dbReference type="Gene3D" id="1.20.58.120">
    <property type="entry name" value="BAG domain"/>
    <property type="match status" value="1"/>
</dbReference>
<feature type="domain" description="BAG" evidence="2">
    <location>
        <begin position="1096"/>
        <end position="1159"/>
    </location>
</feature>
<dbReference type="OrthoDB" id="5204833at2759"/>
<feature type="compositionally biased region" description="Acidic residues" evidence="1">
    <location>
        <begin position="984"/>
        <end position="995"/>
    </location>
</feature>
<dbReference type="PROSITE" id="PS51035">
    <property type="entry name" value="BAG"/>
    <property type="match status" value="1"/>
</dbReference>
<feature type="compositionally biased region" description="Polar residues" evidence="1">
    <location>
        <begin position="76"/>
        <end position="86"/>
    </location>
</feature>
<organism evidence="3 4">
    <name type="scientific">Aaosphaeria arxii CBS 175.79</name>
    <dbReference type="NCBI Taxonomy" id="1450172"/>
    <lineage>
        <taxon>Eukaryota</taxon>
        <taxon>Fungi</taxon>
        <taxon>Dikarya</taxon>
        <taxon>Ascomycota</taxon>
        <taxon>Pezizomycotina</taxon>
        <taxon>Dothideomycetes</taxon>
        <taxon>Pleosporomycetidae</taxon>
        <taxon>Pleosporales</taxon>
        <taxon>Pleosporales incertae sedis</taxon>
        <taxon>Aaosphaeria</taxon>
    </lineage>
</organism>